<dbReference type="AlphaFoldDB" id="A0A2G2V4W4"/>
<dbReference type="Pfam" id="PF00676">
    <property type="entry name" value="E1_dh"/>
    <property type="match status" value="1"/>
</dbReference>
<dbReference type="PANTHER" id="PTHR43380">
    <property type="entry name" value="2-OXOISOVALERATE DEHYDROGENASE SUBUNIT ALPHA, MITOCHONDRIAL"/>
    <property type="match status" value="1"/>
</dbReference>
<name>A0A2G2V4W4_CAPBA</name>
<dbReference type="PANTHER" id="PTHR43380:SF11">
    <property type="entry name" value="2-OXOISOVALERATE DEHYDROGENASE SUBUNIT ALPHA 2, MITOCHONDRIAL"/>
    <property type="match status" value="1"/>
</dbReference>
<dbReference type="STRING" id="33114.A0A2G2V4W4"/>
<dbReference type="GO" id="GO:0016624">
    <property type="term" value="F:oxidoreductase activity, acting on the aldehyde or oxo group of donors, disulfide as acceptor"/>
    <property type="evidence" value="ECO:0007669"/>
    <property type="project" value="InterPro"/>
</dbReference>
<keyword evidence="4" id="KW-1185">Reference proteome</keyword>
<organism evidence="3 4">
    <name type="scientific">Capsicum baccatum</name>
    <name type="common">Peruvian pepper</name>
    <dbReference type="NCBI Taxonomy" id="33114"/>
    <lineage>
        <taxon>Eukaryota</taxon>
        <taxon>Viridiplantae</taxon>
        <taxon>Streptophyta</taxon>
        <taxon>Embryophyta</taxon>
        <taxon>Tracheophyta</taxon>
        <taxon>Spermatophyta</taxon>
        <taxon>Magnoliopsida</taxon>
        <taxon>eudicotyledons</taxon>
        <taxon>Gunneridae</taxon>
        <taxon>Pentapetalae</taxon>
        <taxon>asterids</taxon>
        <taxon>lamiids</taxon>
        <taxon>Solanales</taxon>
        <taxon>Solanaceae</taxon>
        <taxon>Solanoideae</taxon>
        <taxon>Capsiceae</taxon>
        <taxon>Capsicum</taxon>
    </lineage>
</organism>
<dbReference type="Gene3D" id="3.40.50.970">
    <property type="match status" value="1"/>
</dbReference>
<sequence length="191" mass="21495">MFMRFNPQTLKDAIKIAGMQQKALGAVEKMGKRSARDVKPITRPFTPKVGVFNLYLILLELNSSILLAKFVRVLCFEQTQLHQLPLNLLGDGVVTKGKGYGIHSIRVDGNDALAVFTTVQEARKIAVNEHKPVLVEVNCTLFEIEAYASCGSVVNYFFYVQHALRMQVNSRLQAKKNVGADKRHQYKGQWT</sequence>
<reference evidence="4" key="2">
    <citation type="journal article" date="2017" name="J. Anim. Genet.">
        <title>Multiple reference genome sequences of hot pepper reveal the massive evolution of plant disease resistance genes by retroduplication.</title>
        <authorList>
            <person name="Kim S."/>
            <person name="Park J."/>
            <person name="Yeom S.-I."/>
            <person name="Kim Y.-M."/>
            <person name="Seo E."/>
            <person name="Kim K.-T."/>
            <person name="Kim M.-S."/>
            <person name="Lee J.M."/>
            <person name="Cheong K."/>
            <person name="Shin H.-S."/>
            <person name="Kim S.-B."/>
            <person name="Han K."/>
            <person name="Lee J."/>
            <person name="Park M."/>
            <person name="Lee H.-A."/>
            <person name="Lee H.-Y."/>
            <person name="Lee Y."/>
            <person name="Oh S."/>
            <person name="Lee J.H."/>
            <person name="Choi E."/>
            <person name="Choi E."/>
            <person name="Lee S.E."/>
            <person name="Jeon J."/>
            <person name="Kim H."/>
            <person name="Choi G."/>
            <person name="Song H."/>
            <person name="Lee J."/>
            <person name="Lee S.-C."/>
            <person name="Kwon J.-K."/>
            <person name="Lee H.-Y."/>
            <person name="Koo N."/>
            <person name="Hong Y."/>
            <person name="Kim R.W."/>
            <person name="Kang W.-H."/>
            <person name="Huh J.H."/>
            <person name="Kang B.-C."/>
            <person name="Yang T.-J."/>
            <person name="Lee Y.-H."/>
            <person name="Bennetzen J.L."/>
            <person name="Choi D."/>
        </authorList>
    </citation>
    <scope>NUCLEOTIDE SEQUENCE [LARGE SCALE GENOMIC DNA]</scope>
    <source>
        <strain evidence="4">cv. PBC81</strain>
    </source>
</reference>
<feature type="domain" description="Dehydrogenase E1 component" evidence="2">
    <location>
        <begin position="92"/>
        <end position="139"/>
    </location>
</feature>
<dbReference type="GO" id="GO:0009083">
    <property type="term" value="P:branched-chain amino acid catabolic process"/>
    <property type="evidence" value="ECO:0007669"/>
    <property type="project" value="TreeGrafter"/>
</dbReference>
<dbReference type="InterPro" id="IPR029061">
    <property type="entry name" value="THDP-binding"/>
</dbReference>
<evidence type="ECO:0000313" key="4">
    <source>
        <dbReference type="Proteomes" id="UP000224567"/>
    </source>
</evidence>
<dbReference type="EMBL" id="MLFT02000277">
    <property type="protein sequence ID" value="PHT28014.1"/>
    <property type="molecule type" value="Genomic_DNA"/>
</dbReference>
<keyword evidence="1" id="KW-0560">Oxidoreductase</keyword>
<protein>
    <recommendedName>
        <fullName evidence="2">Dehydrogenase E1 component domain-containing protein</fullName>
    </recommendedName>
</protein>
<dbReference type="Proteomes" id="UP000224567">
    <property type="component" value="Unassembled WGS sequence"/>
</dbReference>
<dbReference type="InterPro" id="IPR050771">
    <property type="entry name" value="Alpha-ketoacid_DH_E1_comp"/>
</dbReference>
<evidence type="ECO:0000256" key="1">
    <source>
        <dbReference type="ARBA" id="ARBA00023002"/>
    </source>
</evidence>
<accession>A0A2G2V4W4</accession>
<reference evidence="3 4" key="1">
    <citation type="journal article" date="2017" name="Genome Biol.">
        <title>New reference genome sequences of hot pepper reveal the massive evolution of plant disease-resistance genes by retroduplication.</title>
        <authorList>
            <person name="Kim S."/>
            <person name="Park J."/>
            <person name="Yeom S.I."/>
            <person name="Kim Y.M."/>
            <person name="Seo E."/>
            <person name="Kim K.T."/>
            <person name="Kim M.S."/>
            <person name="Lee J.M."/>
            <person name="Cheong K."/>
            <person name="Shin H.S."/>
            <person name="Kim S.B."/>
            <person name="Han K."/>
            <person name="Lee J."/>
            <person name="Park M."/>
            <person name="Lee H.A."/>
            <person name="Lee H.Y."/>
            <person name="Lee Y."/>
            <person name="Oh S."/>
            <person name="Lee J.H."/>
            <person name="Choi E."/>
            <person name="Choi E."/>
            <person name="Lee S.E."/>
            <person name="Jeon J."/>
            <person name="Kim H."/>
            <person name="Choi G."/>
            <person name="Song H."/>
            <person name="Lee J."/>
            <person name="Lee S.C."/>
            <person name="Kwon J.K."/>
            <person name="Lee H.Y."/>
            <person name="Koo N."/>
            <person name="Hong Y."/>
            <person name="Kim R.W."/>
            <person name="Kang W.H."/>
            <person name="Huh J.H."/>
            <person name="Kang B.C."/>
            <person name="Yang T.J."/>
            <person name="Lee Y.H."/>
            <person name="Bennetzen J.L."/>
            <person name="Choi D."/>
        </authorList>
    </citation>
    <scope>NUCLEOTIDE SEQUENCE [LARGE SCALE GENOMIC DNA]</scope>
    <source>
        <strain evidence="4">cv. PBC81</strain>
    </source>
</reference>
<gene>
    <name evidence="3" type="ORF">CQW23_32384</name>
</gene>
<dbReference type="SUPFAM" id="SSF52518">
    <property type="entry name" value="Thiamin diphosphate-binding fold (THDP-binding)"/>
    <property type="match status" value="1"/>
</dbReference>
<dbReference type="InterPro" id="IPR001017">
    <property type="entry name" value="DH_E1"/>
</dbReference>
<proteinExistence type="predicted"/>
<evidence type="ECO:0000313" key="3">
    <source>
        <dbReference type="EMBL" id="PHT28014.1"/>
    </source>
</evidence>
<comment type="caution">
    <text evidence="3">The sequence shown here is derived from an EMBL/GenBank/DDBJ whole genome shotgun (WGS) entry which is preliminary data.</text>
</comment>
<evidence type="ECO:0000259" key="2">
    <source>
        <dbReference type="Pfam" id="PF00676"/>
    </source>
</evidence>